<evidence type="ECO:0000313" key="4">
    <source>
        <dbReference type="EMBL" id="EQB45030.1"/>
    </source>
</evidence>
<dbReference type="InterPro" id="IPR036047">
    <property type="entry name" value="F-box-like_dom_sf"/>
</dbReference>
<dbReference type="PROSITE" id="PS50181">
    <property type="entry name" value="FBOX"/>
    <property type="match status" value="1"/>
</dbReference>
<keyword evidence="2" id="KW-0812">Transmembrane</keyword>
<feature type="domain" description="F-box" evidence="3">
    <location>
        <begin position="152"/>
        <end position="197"/>
    </location>
</feature>
<feature type="region of interest" description="Disordered" evidence="1">
    <location>
        <begin position="36"/>
        <end position="87"/>
    </location>
</feature>
<feature type="compositionally biased region" description="Low complexity" evidence="1">
    <location>
        <begin position="36"/>
        <end position="60"/>
    </location>
</feature>
<dbReference type="InterPro" id="IPR001810">
    <property type="entry name" value="F-box_dom"/>
</dbReference>
<accession>T0LA05</accession>
<proteinExistence type="predicted"/>
<keyword evidence="2" id="KW-0472">Membrane</keyword>
<sequence length="286" mass="32492">MECESQTFLGICVILVSFLLGLFIHALIPQSHAAASSAPPNFVENSAASQPQNAAPSEPAGLTTTSGSETPAERSANDGETETQKPNTALVSTATAPKHHAITMAHPSLFNTPLVLTAEPRPPFQPNIRSLMQVPRTALPPWEIAFENNVQHSRLLNLPEEILLLILQLADIPDLYMWRQVSFTFWRIYESNYFRNFHRNDKWRYAKLPEGLKGFEHDEETIRRARDQAYCDKCIIAKKQSRDIFSPRWGLQLKTLYCSFCRANHPRSSFSHKERQKNYVGRRCIS</sequence>
<evidence type="ECO:0000313" key="5">
    <source>
        <dbReference type="Proteomes" id="UP000015530"/>
    </source>
</evidence>
<dbReference type="SUPFAM" id="SSF81383">
    <property type="entry name" value="F-box domain"/>
    <property type="match status" value="1"/>
</dbReference>
<dbReference type="HOGENOM" id="CLU_973207_0_0_1"/>
<dbReference type="Proteomes" id="UP000015530">
    <property type="component" value="Unassembled WGS sequence"/>
</dbReference>
<keyword evidence="2" id="KW-1133">Transmembrane helix</keyword>
<dbReference type="STRING" id="1237896.T0LA05"/>
<feature type="transmembrane region" description="Helical" evidence="2">
    <location>
        <begin position="7"/>
        <end position="28"/>
    </location>
</feature>
<evidence type="ECO:0000259" key="3">
    <source>
        <dbReference type="PROSITE" id="PS50181"/>
    </source>
</evidence>
<protein>
    <recommendedName>
        <fullName evidence="3">F-box domain-containing protein</fullName>
    </recommendedName>
</protein>
<name>T0LA05_COLGC</name>
<organism evidence="4 5">
    <name type="scientific">Colletotrichum gloeosporioides (strain Cg-14)</name>
    <name type="common">Anthracnose fungus</name>
    <name type="synonym">Glomerella cingulata</name>
    <dbReference type="NCBI Taxonomy" id="1237896"/>
    <lineage>
        <taxon>Eukaryota</taxon>
        <taxon>Fungi</taxon>
        <taxon>Dikarya</taxon>
        <taxon>Ascomycota</taxon>
        <taxon>Pezizomycotina</taxon>
        <taxon>Sordariomycetes</taxon>
        <taxon>Hypocreomycetidae</taxon>
        <taxon>Glomerellales</taxon>
        <taxon>Glomerellaceae</taxon>
        <taxon>Colletotrichum</taxon>
        <taxon>Colletotrichum gloeosporioides species complex</taxon>
    </lineage>
</organism>
<dbReference type="EMBL" id="AMYD01003834">
    <property type="protein sequence ID" value="EQB45030.1"/>
    <property type="molecule type" value="Genomic_DNA"/>
</dbReference>
<evidence type="ECO:0000256" key="1">
    <source>
        <dbReference type="SAM" id="MobiDB-lite"/>
    </source>
</evidence>
<dbReference type="AlphaFoldDB" id="T0LA05"/>
<gene>
    <name evidence="4" type="ORF">CGLO_16153</name>
</gene>
<dbReference type="OrthoDB" id="3692147at2759"/>
<comment type="caution">
    <text evidence="4">The sequence shown here is derived from an EMBL/GenBank/DDBJ whole genome shotgun (WGS) entry which is preliminary data.</text>
</comment>
<reference evidence="5" key="1">
    <citation type="journal article" date="2013" name="Mol. Plant Microbe Interact.">
        <title>Global aspects of pacC regulation of pathogenicity genes in Colletotrichum gloeosporioides as revealed by transcriptome analysis.</title>
        <authorList>
            <person name="Alkan N."/>
            <person name="Meng X."/>
            <person name="Friedlander G."/>
            <person name="Reuveni E."/>
            <person name="Sukno S."/>
            <person name="Sherman A."/>
            <person name="Thon M."/>
            <person name="Fluhr R."/>
            <person name="Prusky D."/>
        </authorList>
    </citation>
    <scope>NUCLEOTIDE SEQUENCE [LARGE SCALE GENOMIC DNA]</scope>
    <source>
        <strain evidence="5">Cg-14</strain>
    </source>
</reference>
<evidence type="ECO:0000256" key="2">
    <source>
        <dbReference type="SAM" id="Phobius"/>
    </source>
</evidence>